<dbReference type="Pfam" id="PF00145">
    <property type="entry name" value="DNA_methylase"/>
    <property type="match status" value="1"/>
</dbReference>
<gene>
    <name evidence="3" type="ORF">EVOR1521_LOCUS30210</name>
</gene>
<dbReference type="InterPro" id="IPR029063">
    <property type="entry name" value="SAM-dependent_MTases_sf"/>
</dbReference>
<evidence type="ECO:0000313" key="4">
    <source>
        <dbReference type="Proteomes" id="UP001178507"/>
    </source>
</evidence>
<name>A0AA36JNU5_9DINO</name>
<evidence type="ECO:0000313" key="3">
    <source>
        <dbReference type="EMBL" id="CAJ1409002.1"/>
    </source>
</evidence>
<keyword evidence="4" id="KW-1185">Reference proteome</keyword>
<dbReference type="EMBL" id="CAUJNA010003746">
    <property type="protein sequence ID" value="CAJ1409002.1"/>
    <property type="molecule type" value="Genomic_DNA"/>
</dbReference>
<keyword evidence="2" id="KW-0808">Transferase</keyword>
<dbReference type="InterPro" id="IPR001525">
    <property type="entry name" value="C5_MeTfrase"/>
</dbReference>
<dbReference type="SUPFAM" id="SSF53335">
    <property type="entry name" value="S-adenosyl-L-methionine-dependent methyltransferases"/>
    <property type="match status" value="1"/>
</dbReference>
<sequence length="525" mass="58603">MPSSSAPHSFNKHGHSQLIEWIVRALKRLPQEMQACLQRYHLHAESKEPLKVGTACSGTDSPVLVARAYAEAVRQLWGANREVEHVFSCERNAKKRHFLANMFCNTFDSSHAMGSLYEDAVDLQFGPEGMSLDVLSDNISEVGTCCDLWAGFPCQDVSKLNPAAGQNRSVIKDSAKRTGAVFNYVLRYFAKVSDPGRALLLENVLGLLDRPPGINPETGQDFRSNLEHCNHLASRAGLRMFSFVLDPRCFGVPVSRQRVWMFCLPLDLWHATMGEASLESTQELAGHLMTCLADPITRDLDDFLLPDTHQLLQDDFEKARTSYIKRSASAAKGHAKAKAKAKAKAASKWPEVHARLCERLGIDWWESGVPSQEVLDTHPGLLRLTDRQFDLLRLLGIRFPDSRKCCIELSQNLRSPTSVRRLKDNHADIVTPHGQQLVAHRARCLLGYEALLLQGIHYGKEQFKIELGDFPDELLRDLAGNAFNAHCAAATYIVRQCIAAHLWQVSRDVAAASEDPANDLCVFDD</sequence>
<dbReference type="Gene3D" id="3.40.50.150">
    <property type="entry name" value="Vaccinia Virus protein VP39"/>
    <property type="match status" value="1"/>
</dbReference>
<dbReference type="GO" id="GO:0032259">
    <property type="term" value="P:methylation"/>
    <property type="evidence" value="ECO:0007669"/>
    <property type="project" value="UniProtKB-KW"/>
</dbReference>
<evidence type="ECO:0000256" key="1">
    <source>
        <dbReference type="ARBA" id="ARBA00022603"/>
    </source>
</evidence>
<proteinExistence type="predicted"/>
<protein>
    <recommendedName>
        <fullName evidence="5">DNA (cytosine-5-)-methyltransferase</fullName>
    </recommendedName>
</protein>
<dbReference type="Proteomes" id="UP001178507">
    <property type="component" value="Unassembled WGS sequence"/>
</dbReference>
<organism evidence="3 4">
    <name type="scientific">Effrenium voratum</name>
    <dbReference type="NCBI Taxonomy" id="2562239"/>
    <lineage>
        <taxon>Eukaryota</taxon>
        <taxon>Sar</taxon>
        <taxon>Alveolata</taxon>
        <taxon>Dinophyceae</taxon>
        <taxon>Suessiales</taxon>
        <taxon>Symbiodiniaceae</taxon>
        <taxon>Effrenium</taxon>
    </lineage>
</organism>
<keyword evidence="1" id="KW-0489">Methyltransferase</keyword>
<comment type="caution">
    <text evidence="3">The sequence shown here is derived from an EMBL/GenBank/DDBJ whole genome shotgun (WGS) entry which is preliminary data.</text>
</comment>
<dbReference type="AlphaFoldDB" id="A0AA36JNU5"/>
<reference evidence="3" key="1">
    <citation type="submission" date="2023-08" db="EMBL/GenBank/DDBJ databases">
        <authorList>
            <person name="Chen Y."/>
            <person name="Shah S."/>
            <person name="Dougan E. K."/>
            <person name="Thang M."/>
            <person name="Chan C."/>
        </authorList>
    </citation>
    <scope>NUCLEOTIDE SEQUENCE</scope>
</reference>
<dbReference type="GO" id="GO:0008168">
    <property type="term" value="F:methyltransferase activity"/>
    <property type="evidence" value="ECO:0007669"/>
    <property type="project" value="UniProtKB-KW"/>
</dbReference>
<evidence type="ECO:0008006" key="5">
    <source>
        <dbReference type="Google" id="ProtNLM"/>
    </source>
</evidence>
<accession>A0AA36JNU5</accession>
<evidence type="ECO:0000256" key="2">
    <source>
        <dbReference type="ARBA" id="ARBA00022679"/>
    </source>
</evidence>